<dbReference type="UniPathway" id="UPA00028">
    <property type="reaction ID" value="UER00003"/>
</dbReference>
<evidence type="ECO:0000256" key="8">
    <source>
        <dbReference type="PIRSR" id="PIRSR000388-1"/>
    </source>
</evidence>
<keyword evidence="7 10" id="KW-0479">Metal-binding</keyword>
<dbReference type="CDD" id="cd06557">
    <property type="entry name" value="KPHMT-like"/>
    <property type="match status" value="1"/>
</dbReference>
<proteinExistence type="inferred from homology"/>
<dbReference type="Pfam" id="PF02548">
    <property type="entry name" value="Pantoate_transf"/>
    <property type="match status" value="1"/>
</dbReference>
<dbReference type="GO" id="GO:0005737">
    <property type="term" value="C:cytoplasm"/>
    <property type="evidence" value="ECO:0007669"/>
    <property type="project" value="UniProtKB-SubCell"/>
</dbReference>
<dbReference type="GO" id="GO:0008168">
    <property type="term" value="F:methyltransferase activity"/>
    <property type="evidence" value="ECO:0007669"/>
    <property type="project" value="UniProtKB-KW"/>
</dbReference>
<evidence type="ECO:0000256" key="3">
    <source>
        <dbReference type="ARBA" id="ARBA00011424"/>
    </source>
</evidence>
<comment type="function">
    <text evidence="6 7">Catalyzes the reversible reaction in which hydroxymethyl group from 5,10-methylenetetrahydrofolate is transferred onto alpha-ketoisovalerate to form ketopantoate.</text>
</comment>
<dbReference type="EMBL" id="NVSR01000014">
    <property type="protein sequence ID" value="PCI29436.1"/>
    <property type="molecule type" value="Genomic_DNA"/>
</dbReference>
<dbReference type="GO" id="GO:0015940">
    <property type="term" value="P:pantothenate biosynthetic process"/>
    <property type="evidence" value="ECO:0007669"/>
    <property type="project" value="UniProtKB-UniRule"/>
</dbReference>
<dbReference type="AlphaFoldDB" id="A0A2A4T729"/>
<evidence type="ECO:0000256" key="7">
    <source>
        <dbReference type="HAMAP-Rule" id="MF_00156"/>
    </source>
</evidence>
<keyword evidence="4 7" id="KW-0566">Pantothenate biosynthesis</keyword>
<sequence>MRVTIRELLAKKGSSPIVVATAYDAWMAGIVDEAVDMILIGDSLGMVVQGQESTIPVTLDEMIYHTRMVVRGSKKAFILADLPFLSYQSSVRDAVIAAGRLLKEGYAQGVKLEGGKRVVPQVEAMVAAGIPVLGHLGLTPQSIHAFGSYGKRAKNQEAANLLVEDALALEQAGVSMIVLENIPHALAARVSKVLAIPTIGIGAGADCDGQVQVFHDLFGFSDFAPRHAVRYLDCGQEMKQAMQKFAAAVRSRDFISK</sequence>
<evidence type="ECO:0000256" key="4">
    <source>
        <dbReference type="ARBA" id="ARBA00022655"/>
    </source>
</evidence>
<dbReference type="Gene3D" id="3.20.20.60">
    <property type="entry name" value="Phosphoenolpyruvate-binding domains"/>
    <property type="match status" value="1"/>
</dbReference>
<dbReference type="NCBIfam" id="TIGR00222">
    <property type="entry name" value="panB"/>
    <property type="match status" value="1"/>
</dbReference>
<feature type="binding site" evidence="7 10">
    <location>
        <position position="81"/>
    </location>
    <ligand>
        <name>Mg(2+)</name>
        <dbReference type="ChEBI" id="CHEBI:18420"/>
    </ligand>
</feature>
<dbReference type="FunFam" id="3.20.20.60:FF:000003">
    <property type="entry name" value="3-methyl-2-oxobutanoate hydroxymethyltransferase"/>
    <property type="match status" value="1"/>
</dbReference>
<evidence type="ECO:0000256" key="9">
    <source>
        <dbReference type="PIRSR" id="PIRSR000388-2"/>
    </source>
</evidence>
<name>A0A2A4T729_9DELT</name>
<evidence type="ECO:0000313" key="11">
    <source>
        <dbReference type="EMBL" id="PCI29436.1"/>
    </source>
</evidence>
<feature type="binding site" evidence="7 9">
    <location>
        <begin position="42"/>
        <end position="43"/>
    </location>
    <ligand>
        <name>3-methyl-2-oxobutanoate</name>
        <dbReference type="ChEBI" id="CHEBI:11851"/>
    </ligand>
</feature>
<comment type="catalytic activity">
    <reaction evidence="7">
        <text>(6R)-5,10-methylene-5,6,7,8-tetrahydrofolate + 3-methyl-2-oxobutanoate + H2O = 2-dehydropantoate + (6S)-5,6,7,8-tetrahydrofolate</text>
        <dbReference type="Rhea" id="RHEA:11824"/>
        <dbReference type="ChEBI" id="CHEBI:11561"/>
        <dbReference type="ChEBI" id="CHEBI:11851"/>
        <dbReference type="ChEBI" id="CHEBI:15377"/>
        <dbReference type="ChEBI" id="CHEBI:15636"/>
        <dbReference type="ChEBI" id="CHEBI:57453"/>
        <dbReference type="EC" id="2.1.2.11"/>
    </reaction>
</comment>
<feature type="binding site" evidence="7 10">
    <location>
        <position position="42"/>
    </location>
    <ligand>
        <name>Mg(2+)</name>
        <dbReference type="ChEBI" id="CHEBI:18420"/>
    </ligand>
</feature>
<dbReference type="HAMAP" id="MF_00156">
    <property type="entry name" value="PanB"/>
    <property type="match status" value="1"/>
</dbReference>
<dbReference type="PANTHER" id="PTHR20881">
    <property type="entry name" value="3-METHYL-2-OXOBUTANOATE HYDROXYMETHYLTRANSFERASE"/>
    <property type="match status" value="1"/>
</dbReference>
<dbReference type="InterPro" id="IPR015813">
    <property type="entry name" value="Pyrv/PenolPyrv_kinase-like_dom"/>
</dbReference>
<evidence type="ECO:0000256" key="10">
    <source>
        <dbReference type="PIRSR" id="PIRSR000388-3"/>
    </source>
</evidence>
<organism evidence="11 12">
    <name type="scientific">SAR324 cluster bacterium</name>
    <dbReference type="NCBI Taxonomy" id="2024889"/>
    <lineage>
        <taxon>Bacteria</taxon>
        <taxon>Deltaproteobacteria</taxon>
        <taxon>SAR324 cluster</taxon>
    </lineage>
</organism>
<dbReference type="InterPro" id="IPR040442">
    <property type="entry name" value="Pyrv_kinase-like_dom_sf"/>
</dbReference>
<dbReference type="NCBIfam" id="NF001452">
    <property type="entry name" value="PRK00311.1"/>
    <property type="match status" value="1"/>
</dbReference>
<keyword evidence="7" id="KW-0963">Cytoplasm</keyword>
<dbReference type="PIRSF" id="PIRSF000388">
    <property type="entry name" value="Pantoate_hydroxy_MeTrfase"/>
    <property type="match status" value="1"/>
</dbReference>
<protein>
    <recommendedName>
        <fullName evidence="7">3-methyl-2-oxobutanoate hydroxymethyltransferase</fullName>
        <ecNumber evidence="7">2.1.2.11</ecNumber>
    </recommendedName>
    <alternativeName>
        <fullName evidence="7">Ketopantoate hydroxymethyltransferase</fullName>
        <shortName evidence="7">KPHMT</shortName>
    </alternativeName>
</protein>
<comment type="pathway">
    <text evidence="1 7">Cofactor biosynthesis; (R)-pantothenate biosynthesis; (R)-pantoate from 3-methyl-2-oxobutanoate: step 1/2.</text>
</comment>
<evidence type="ECO:0000256" key="6">
    <source>
        <dbReference type="ARBA" id="ARBA00056497"/>
    </source>
</evidence>
<keyword evidence="7 10" id="KW-0460">Magnesium</keyword>
<gene>
    <name evidence="7 11" type="primary">panB</name>
    <name evidence="11" type="ORF">COB67_04055</name>
</gene>
<dbReference type="EC" id="2.1.2.11" evidence="7"/>
<dbReference type="SUPFAM" id="SSF51621">
    <property type="entry name" value="Phosphoenolpyruvate/pyruvate domain"/>
    <property type="match status" value="1"/>
</dbReference>
<evidence type="ECO:0000256" key="1">
    <source>
        <dbReference type="ARBA" id="ARBA00005033"/>
    </source>
</evidence>
<feature type="active site" description="Proton acceptor" evidence="7 8">
    <location>
        <position position="180"/>
    </location>
</feature>
<dbReference type="GO" id="GO:0032259">
    <property type="term" value="P:methylation"/>
    <property type="evidence" value="ECO:0007669"/>
    <property type="project" value="UniProtKB-KW"/>
</dbReference>
<feature type="binding site" evidence="7 10">
    <location>
        <position position="113"/>
    </location>
    <ligand>
        <name>Mg(2+)</name>
        <dbReference type="ChEBI" id="CHEBI:18420"/>
    </ligand>
</feature>
<keyword evidence="11" id="KW-0489">Methyltransferase</keyword>
<feature type="binding site" evidence="7 9">
    <location>
        <position position="111"/>
    </location>
    <ligand>
        <name>3-methyl-2-oxobutanoate</name>
        <dbReference type="ChEBI" id="CHEBI:11851"/>
    </ligand>
</feature>
<evidence type="ECO:0000256" key="2">
    <source>
        <dbReference type="ARBA" id="ARBA00008676"/>
    </source>
</evidence>
<evidence type="ECO:0000256" key="5">
    <source>
        <dbReference type="ARBA" id="ARBA00022679"/>
    </source>
</evidence>
<dbReference type="PANTHER" id="PTHR20881:SF0">
    <property type="entry name" value="3-METHYL-2-OXOBUTANOATE HYDROXYMETHYLTRANSFERASE"/>
    <property type="match status" value="1"/>
</dbReference>
<reference evidence="12" key="1">
    <citation type="submission" date="2017-08" db="EMBL/GenBank/DDBJ databases">
        <title>A dynamic microbial community with high functional redundancy inhabits the cold, oxic subseafloor aquifer.</title>
        <authorList>
            <person name="Tully B.J."/>
            <person name="Wheat C.G."/>
            <person name="Glazer B.T."/>
            <person name="Huber J.A."/>
        </authorList>
    </citation>
    <scope>NUCLEOTIDE SEQUENCE [LARGE SCALE GENOMIC DNA]</scope>
</reference>
<feature type="binding site" evidence="7 9">
    <location>
        <position position="81"/>
    </location>
    <ligand>
        <name>3-methyl-2-oxobutanoate</name>
        <dbReference type="ChEBI" id="CHEBI:11851"/>
    </ligand>
</feature>
<evidence type="ECO:0000313" key="12">
    <source>
        <dbReference type="Proteomes" id="UP000218113"/>
    </source>
</evidence>
<comment type="cofactor">
    <cofactor evidence="7 10">
        <name>Mg(2+)</name>
        <dbReference type="ChEBI" id="CHEBI:18420"/>
    </cofactor>
    <text evidence="7 10">Binds 1 Mg(2+) ion per subunit.</text>
</comment>
<comment type="subunit">
    <text evidence="3 7">Homodecamer; pentamer of dimers.</text>
</comment>
<dbReference type="Proteomes" id="UP000218113">
    <property type="component" value="Unassembled WGS sequence"/>
</dbReference>
<keyword evidence="5 7" id="KW-0808">Transferase</keyword>
<comment type="subcellular location">
    <subcellularLocation>
        <location evidence="7">Cytoplasm</location>
    </subcellularLocation>
</comment>
<accession>A0A2A4T729</accession>
<comment type="caution">
    <text evidence="11">The sequence shown here is derived from an EMBL/GenBank/DDBJ whole genome shotgun (WGS) entry which is preliminary data.</text>
</comment>
<dbReference type="InterPro" id="IPR003700">
    <property type="entry name" value="Pantoate_hydroxy_MeTrfase"/>
</dbReference>
<dbReference type="GO" id="GO:0000287">
    <property type="term" value="F:magnesium ion binding"/>
    <property type="evidence" value="ECO:0007669"/>
    <property type="project" value="TreeGrafter"/>
</dbReference>
<dbReference type="GO" id="GO:0003864">
    <property type="term" value="F:3-methyl-2-oxobutanoate hydroxymethyltransferase activity"/>
    <property type="evidence" value="ECO:0007669"/>
    <property type="project" value="UniProtKB-UniRule"/>
</dbReference>
<comment type="similarity">
    <text evidence="2 7">Belongs to the PanB family.</text>
</comment>